<keyword evidence="2" id="KW-0472">Membrane</keyword>
<feature type="compositionally biased region" description="Basic and acidic residues" evidence="1">
    <location>
        <begin position="75"/>
        <end position="88"/>
    </location>
</feature>
<keyword evidence="2" id="KW-1133">Transmembrane helix</keyword>
<proteinExistence type="predicted"/>
<evidence type="ECO:0000313" key="4">
    <source>
        <dbReference type="Proteomes" id="UP000002899"/>
    </source>
</evidence>
<name>A0A1N6LY14_BABMR</name>
<dbReference type="AlphaFoldDB" id="A0A1N6LY14"/>
<evidence type="ECO:0000256" key="2">
    <source>
        <dbReference type="SAM" id="Phobius"/>
    </source>
</evidence>
<evidence type="ECO:0000313" key="3">
    <source>
        <dbReference type="EMBL" id="SIO73752.1"/>
    </source>
</evidence>
<feature type="transmembrane region" description="Helical" evidence="2">
    <location>
        <begin position="6"/>
        <end position="24"/>
    </location>
</feature>
<dbReference type="RefSeq" id="XP_021337815.1">
    <property type="nucleotide sequence ID" value="XM_021482613.1"/>
</dbReference>
<reference evidence="3 4" key="3">
    <citation type="journal article" date="2016" name="Sci. Rep.">
        <title>Genome-wide diversity and gene expression profiling of Babesia microti isolates identify polymorphic genes that mediate host-pathogen interactions.</title>
        <authorList>
            <person name="Silva J.C."/>
            <person name="Cornillot E."/>
            <person name="McCracken C."/>
            <person name="Usmani-Brown S."/>
            <person name="Dwivedi A."/>
            <person name="Ifeonu O.O."/>
            <person name="Crabtree J."/>
            <person name="Gotia H.T."/>
            <person name="Virji A.Z."/>
            <person name="Reynes C."/>
            <person name="Colinge J."/>
            <person name="Kumar V."/>
            <person name="Lawres L."/>
            <person name="Pazzi J.E."/>
            <person name="Pablo J.V."/>
            <person name="Hung C."/>
            <person name="Brancato J."/>
            <person name="Kumari P."/>
            <person name="Orvis J."/>
            <person name="Tretina K."/>
            <person name="Chibucos M."/>
            <person name="Ott S."/>
            <person name="Sadzewicz L."/>
            <person name="Sengamalay N."/>
            <person name="Shetty A.C."/>
            <person name="Su Q."/>
            <person name="Tallon L."/>
            <person name="Fraser C.M."/>
            <person name="Frutos R."/>
            <person name="Molina D.M."/>
            <person name="Krause P.J."/>
            <person name="Ben Mamoun C."/>
        </authorList>
    </citation>
    <scope>NUCLEOTIDE SEQUENCE [LARGE SCALE GENOMIC DNA]</scope>
    <source>
        <strain evidence="3 4">RI</strain>
    </source>
</reference>
<dbReference type="GeneID" id="24426155"/>
<dbReference type="Proteomes" id="UP000002899">
    <property type="component" value="Chromosome IV"/>
</dbReference>
<keyword evidence="2" id="KW-0812">Transmembrane</keyword>
<protein>
    <submittedName>
        <fullName evidence="3">Uncharacterized protein</fullName>
    </submittedName>
</protein>
<accession>A0A1N6LY14</accession>
<dbReference type="KEGG" id="bmic:BmR1_04g07556"/>
<dbReference type="VEuPathDB" id="PiroplasmaDB:BmR1_04g07556"/>
<evidence type="ECO:0000256" key="1">
    <source>
        <dbReference type="SAM" id="MobiDB-lite"/>
    </source>
</evidence>
<dbReference type="EMBL" id="LN871599">
    <property type="protein sequence ID" value="SIO73752.1"/>
    <property type="molecule type" value="Genomic_DNA"/>
</dbReference>
<reference evidence="3 4" key="1">
    <citation type="journal article" date="2012" name="Nucleic Acids Res.">
        <title>Sequencing of the smallest Apicomplexan genome from the human pathogen Babesia microti.</title>
        <authorList>
            <person name="Cornillot E."/>
            <person name="Hadj-Kaddour K."/>
            <person name="Dassouli A."/>
            <person name="Noel B."/>
            <person name="Ranwez V."/>
            <person name="Vacherie B."/>
            <person name="Augagneur Y."/>
            <person name="Bres V."/>
            <person name="Duclos A."/>
            <person name="Randazzo S."/>
            <person name="Carcy B."/>
            <person name="Debierre-Grockiego F."/>
            <person name="Delbecq S."/>
            <person name="Moubri-Menage K."/>
            <person name="Shams-Eldin H."/>
            <person name="Usmani-Brown S."/>
            <person name="Bringaud F."/>
            <person name="Wincker P."/>
            <person name="Vivares C.P."/>
            <person name="Schwarz R.T."/>
            <person name="Schetters T.P."/>
            <person name="Krause P.J."/>
            <person name="Gorenflot A."/>
            <person name="Berry V."/>
            <person name="Barbe V."/>
            <person name="Ben Mamoun C."/>
        </authorList>
    </citation>
    <scope>NUCLEOTIDE SEQUENCE [LARGE SCALE GENOMIC DNA]</scope>
    <source>
        <strain evidence="3 4">RI</strain>
    </source>
</reference>
<reference evidence="3 4" key="2">
    <citation type="journal article" date="2013" name="PLoS ONE">
        <title>Whole genome mapping and re-organization of the nuclear and mitochondrial genomes of Babesia microti isolates.</title>
        <authorList>
            <person name="Cornillot E."/>
            <person name="Dassouli A."/>
            <person name="Garg A."/>
            <person name="Pachikara N."/>
            <person name="Randazzo S."/>
            <person name="Depoix D."/>
            <person name="Carcy B."/>
            <person name="Delbecq S."/>
            <person name="Frutos R."/>
            <person name="Silva J.C."/>
            <person name="Sutton R."/>
            <person name="Krause P.J."/>
            <person name="Mamoun C.B."/>
        </authorList>
    </citation>
    <scope>NUCLEOTIDE SEQUENCE [LARGE SCALE GENOMIC DNA]</scope>
    <source>
        <strain evidence="3 4">RI</strain>
    </source>
</reference>
<keyword evidence="4" id="KW-1185">Reference proteome</keyword>
<organism evidence="3 4">
    <name type="scientific">Babesia microti (strain RI)</name>
    <dbReference type="NCBI Taxonomy" id="1133968"/>
    <lineage>
        <taxon>Eukaryota</taxon>
        <taxon>Sar</taxon>
        <taxon>Alveolata</taxon>
        <taxon>Apicomplexa</taxon>
        <taxon>Aconoidasida</taxon>
        <taxon>Piroplasmida</taxon>
        <taxon>Babesiidae</taxon>
        <taxon>Babesia</taxon>
    </lineage>
</organism>
<feature type="region of interest" description="Disordered" evidence="1">
    <location>
        <begin position="75"/>
        <end position="109"/>
    </location>
</feature>
<sequence length="218" mass="24435">MCDSTHGVHLLVLVTFVSIIGDIVKQFTKRFHDKNFKTNNPGNIVEKDVDDVVTNMDKLNNEGVEIELISKYDKTKTKGGDGKVDDGSKIGSNYAENEDSNNSSNNDVEQMVDNGQIDMNVAIGGIKNFILLIIDNMLPHFIFGKIYKRYNGFFMDQEKNLPPLLWIDFLPQEKECAGLASLSRFISFAIARTALNLIYCIAYPLIYGVEYKPNALGP</sequence>